<dbReference type="PROSITE" id="PS50887">
    <property type="entry name" value="GGDEF"/>
    <property type="match status" value="1"/>
</dbReference>
<dbReference type="PANTHER" id="PTHR46663:SF3">
    <property type="entry name" value="SLL0267 PROTEIN"/>
    <property type="match status" value="1"/>
</dbReference>
<sequence>MKRGDSAASELSNIDFARLIDSAGIGVIVHNWDTAVVYANPTALQMLNLTYDQLIGSTAMDPRWHLLDEHHRKLHISEFPVNKVKQSGESLYGYIVGAIDFDHEETHWFKVNAVIEKADDSELAFIVVTLFKLEDAVALFSFEQIVKNAEDIVIVTEADQLSEPYGPKIVYVNKAFERLTGYSAQEVMGETPRILQGKFTDQATKERIKAALMQQQPVREILLNYSKAGKPYFLDMNIIPLKNRDGVVTHFAAIERDVTEQTFYAEQLEKRNRDLKQLKENLQDVVRQRTLELKTANTKLQRLAYFDALTDIPNRRYFMEMSHSLLSMVRRNGKCLAVAMLDVDDFKQINDQHGHAVGDQALNVLASCMKGFFRAEDIIGRIGGEEFGLTMLFDKARDVEHTLQRFQQKLATMLQEPMTLNGEALICLQFTVSIGVCIAEAEQELALEQLLKCADKALYQVKHNGKNAVVAVSAQVDGKAG</sequence>
<name>A0ABN1EEJ2_9GAMM</name>
<dbReference type="InterPro" id="IPR043128">
    <property type="entry name" value="Rev_trsase/Diguanyl_cyclase"/>
</dbReference>
<dbReference type="SUPFAM" id="SSF55785">
    <property type="entry name" value="PYP-like sensor domain (PAS domain)"/>
    <property type="match status" value="2"/>
</dbReference>
<dbReference type="NCBIfam" id="TIGR00254">
    <property type="entry name" value="GGDEF"/>
    <property type="match status" value="1"/>
</dbReference>
<dbReference type="InterPro" id="IPR029787">
    <property type="entry name" value="Nucleotide_cyclase"/>
</dbReference>
<dbReference type="Pfam" id="PF13426">
    <property type="entry name" value="PAS_9"/>
    <property type="match status" value="1"/>
</dbReference>
<reference evidence="4 5" key="1">
    <citation type="journal article" date="2019" name="Int. J. Syst. Evol. Microbiol.">
        <title>The Global Catalogue of Microorganisms (GCM) 10K type strain sequencing project: providing services to taxonomists for standard genome sequencing and annotation.</title>
        <authorList>
            <consortium name="The Broad Institute Genomics Platform"/>
            <consortium name="The Broad Institute Genome Sequencing Center for Infectious Disease"/>
            <person name="Wu L."/>
            <person name="Ma J."/>
        </authorList>
    </citation>
    <scope>NUCLEOTIDE SEQUENCE [LARGE SCALE GENOMIC DNA]</scope>
    <source>
        <strain evidence="4 5">JCM 14331</strain>
    </source>
</reference>
<dbReference type="RefSeq" id="WP_226768227.1">
    <property type="nucleotide sequence ID" value="NZ_BAAAEO010000007.1"/>
</dbReference>
<dbReference type="NCBIfam" id="TIGR00229">
    <property type="entry name" value="sensory_box"/>
    <property type="match status" value="1"/>
</dbReference>
<evidence type="ECO:0008006" key="6">
    <source>
        <dbReference type="Google" id="ProtNLM"/>
    </source>
</evidence>
<keyword evidence="5" id="KW-1185">Reference proteome</keyword>
<organism evidence="4 5">
    <name type="scientific">Rheinheimera aquimaris</name>
    <dbReference type="NCBI Taxonomy" id="412437"/>
    <lineage>
        <taxon>Bacteria</taxon>
        <taxon>Pseudomonadati</taxon>
        <taxon>Pseudomonadota</taxon>
        <taxon>Gammaproteobacteria</taxon>
        <taxon>Chromatiales</taxon>
        <taxon>Chromatiaceae</taxon>
        <taxon>Rheinheimera</taxon>
    </lineage>
</organism>
<feature type="domain" description="PAS" evidence="1">
    <location>
        <begin position="12"/>
        <end position="60"/>
    </location>
</feature>
<dbReference type="SMART" id="SM00267">
    <property type="entry name" value="GGDEF"/>
    <property type="match status" value="1"/>
</dbReference>
<dbReference type="EMBL" id="BAAAEO010000007">
    <property type="protein sequence ID" value="GAA0564968.1"/>
    <property type="molecule type" value="Genomic_DNA"/>
</dbReference>
<dbReference type="InterPro" id="IPR052163">
    <property type="entry name" value="DGC-Regulatory_Protein"/>
</dbReference>
<comment type="caution">
    <text evidence="4">The sequence shown here is derived from an EMBL/GenBank/DDBJ whole genome shotgun (WGS) entry which is preliminary data.</text>
</comment>
<dbReference type="Gene3D" id="3.30.70.270">
    <property type="match status" value="1"/>
</dbReference>
<dbReference type="InterPro" id="IPR013767">
    <property type="entry name" value="PAS_fold"/>
</dbReference>
<dbReference type="Proteomes" id="UP001501169">
    <property type="component" value="Unassembled WGS sequence"/>
</dbReference>
<evidence type="ECO:0000259" key="3">
    <source>
        <dbReference type="PROSITE" id="PS50887"/>
    </source>
</evidence>
<dbReference type="SUPFAM" id="SSF55073">
    <property type="entry name" value="Nucleotide cyclase"/>
    <property type="match status" value="1"/>
</dbReference>
<dbReference type="InterPro" id="IPR000014">
    <property type="entry name" value="PAS"/>
</dbReference>
<dbReference type="Gene3D" id="3.30.450.20">
    <property type="entry name" value="PAS domain"/>
    <property type="match status" value="2"/>
</dbReference>
<dbReference type="SMART" id="SM00091">
    <property type="entry name" value="PAS"/>
    <property type="match status" value="2"/>
</dbReference>
<dbReference type="PANTHER" id="PTHR46663">
    <property type="entry name" value="DIGUANYLATE CYCLASE DGCT-RELATED"/>
    <property type="match status" value="1"/>
</dbReference>
<dbReference type="InterPro" id="IPR000160">
    <property type="entry name" value="GGDEF_dom"/>
</dbReference>
<feature type="domain" description="PAC" evidence="2">
    <location>
        <begin position="216"/>
        <end position="270"/>
    </location>
</feature>
<evidence type="ECO:0000259" key="1">
    <source>
        <dbReference type="PROSITE" id="PS50112"/>
    </source>
</evidence>
<protein>
    <recommendedName>
        <fullName evidence="6">Diguanylate cyclase</fullName>
    </recommendedName>
</protein>
<dbReference type="Pfam" id="PF00989">
    <property type="entry name" value="PAS"/>
    <property type="match status" value="1"/>
</dbReference>
<evidence type="ECO:0000313" key="4">
    <source>
        <dbReference type="EMBL" id="GAA0564968.1"/>
    </source>
</evidence>
<dbReference type="InterPro" id="IPR000700">
    <property type="entry name" value="PAS-assoc_C"/>
</dbReference>
<gene>
    <name evidence="4" type="ORF">GCM10009098_36370</name>
</gene>
<dbReference type="InterPro" id="IPR035965">
    <property type="entry name" value="PAS-like_dom_sf"/>
</dbReference>
<evidence type="ECO:0000313" key="5">
    <source>
        <dbReference type="Proteomes" id="UP001501169"/>
    </source>
</evidence>
<dbReference type="Pfam" id="PF00990">
    <property type="entry name" value="GGDEF"/>
    <property type="match status" value="1"/>
</dbReference>
<accession>A0ABN1EEJ2</accession>
<dbReference type="PROSITE" id="PS50113">
    <property type="entry name" value="PAC"/>
    <property type="match status" value="1"/>
</dbReference>
<dbReference type="CDD" id="cd00130">
    <property type="entry name" value="PAS"/>
    <property type="match status" value="2"/>
</dbReference>
<feature type="domain" description="GGDEF" evidence="3">
    <location>
        <begin position="334"/>
        <end position="474"/>
    </location>
</feature>
<dbReference type="CDD" id="cd01949">
    <property type="entry name" value="GGDEF"/>
    <property type="match status" value="1"/>
</dbReference>
<dbReference type="PROSITE" id="PS50112">
    <property type="entry name" value="PAS"/>
    <property type="match status" value="2"/>
</dbReference>
<evidence type="ECO:0000259" key="2">
    <source>
        <dbReference type="PROSITE" id="PS50113"/>
    </source>
</evidence>
<proteinExistence type="predicted"/>
<feature type="domain" description="PAS" evidence="1">
    <location>
        <begin position="138"/>
        <end position="191"/>
    </location>
</feature>